<protein>
    <submittedName>
        <fullName evidence="1">Uncharacterized protein</fullName>
    </submittedName>
</protein>
<organism evidence="1">
    <name type="scientific">Symploca sp. SIO1C4</name>
    <dbReference type="NCBI Taxonomy" id="2607765"/>
    <lineage>
        <taxon>Bacteria</taxon>
        <taxon>Bacillati</taxon>
        <taxon>Cyanobacteriota</taxon>
        <taxon>Cyanophyceae</taxon>
        <taxon>Coleofasciculales</taxon>
        <taxon>Coleofasciculaceae</taxon>
        <taxon>Symploca</taxon>
    </lineage>
</organism>
<evidence type="ECO:0000313" key="1">
    <source>
        <dbReference type="EMBL" id="NER31075.1"/>
    </source>
</evidence>
<sequence length="76" mass="8887">MTGLVPKLQQAGHWKFTHFRPGEGEDPFHSLALALVPLFMPKVVGDEKFKETRKIAKYLYNEDYPLSLLYFYRNPT</sequence>
<accession>A0A6B3NJP0</accession>
<gene>
    <name evidence="1" type="ORF">F6J89_26510</name>
</gene>
<reference evidence="1" key="1">
    <citation type="submission" date="2019-11" db="EMBL/GenBank/DDBJ databases">
        <title>Genomic insights into an expanded diversity of filamentous marine cyanobacteria reveals the extraordinary biosynthetic potential of Moorea and Okeania.</title>
        <authorList>
            <person name="Ferreira Leao T."/>
            <person name="Wang M."/>
            <person name="Moss N."/>
            <person name="Da Silva R."/>
            <person name="Sanders J."/>
            <person name="Nurk S."/>
            <person name="Gurevich A."/>
            <person name="Humphrey G."/>
            <person name="Reher R."/>
            <person name="Zhu Q."/>
            <person name="Belda-Ferre P."/>
            <person name="Glukhov E."/>
            <person name="Rex R."/>
            <person name="Dorrestein P.C."/>
            <person name="Knight R."/>
            <person name="Pevzner P."/>
            <person name="Gerwick W.H."/>
            <person name="Gerwick L."/>
        </authorList>
    </citation>
    <scope>NUCLEOTIDE SEQUENCE</scope>
    <source>
        <strain evidence="1">SIO1C4</strain>
    </source>
</reference>
<proteinExistence type="predicted"/>
<dbReference type="AlphaFoldDB" id="A0A6B3NJP0"/>
<dbReference type="EMBL" id="JAAHFQ010000714">
    <property type="protein sequence ID" value="NER31075.1"/>
    <property type="molecule type" value="Genomic_DNA"/>
</dbReference>
<comment type="caution">
    <text evidence="1">The sequence shown here is derived from an EMBL/GenBank/DDBJ whole genome shotgun (WGS) entry which is preliminary data.</text>
</comment>
<name>A0A6B3NJP0_9CYAN</name>